<dbReference type="GO" id="GO:0071766">
    <property type="term" value="P:Actinobacterium-type cell wall biogenesis"/>
    <property type="evidence" value="ECO:0007669"/>
    <property type="project" value="UniProtKB-ARBA"/>
</dbReference>
<dbReference type="Pfam" id="PF00501">
    <property type="entry name" value="AMP-binding"/>
    <property type="match status" value="1"/>
</dbReference>
<dbReference type="HOGENOM" id="CLU_000022_23_7_11"/>
<evidence type="ECO:0000256" key="5">
    <source>
        <dbReference type="SAM" id="MobiDB-lite"/>
    </source>
</evidence>
<sequence length="631" mass="67589">MTLTVYPTDGSGTLRADLGRTRRDAGPLAASSRDEHIRTSQRTATEETSRTMTESSVTALLQERALHQPDEPAYTFIDYDVDPKGYAETLTWAQLHNRAQVLAEELMLFAGAGDRAAILAPQGLDYIVAFFGALQAGLIAAPLSVPAYGVHDERISSVLRDCAPSVILTTSSVAGEVGRYALGGGGRAATVVEVDSLDLDAPAQSAAPPAQKSKIAYLQYTSGSTRVPAGVVVTHDNVVVNVDQAFTDYFGHSGATPPGMTFVSWLPFYHDMGLIKGVCAPLVSGRSAVLMSPMAFLQRPARWIQQIAINPGSFTAAPNFAFELAVRRTTDEDMAGLDLGAVLGICSGSERVHAATVNRFVERFSRFGLNAASVKPSYGLAEATVYVATSDRGHAPNIVRFDYEKLSSGHAMRCESEAAGGTDLLGHGTARSTTLRIVDPESGTENPAGQVGEIWVHGANVARGYWQRPKETERVFSGRLVKPSAGTASGPWLRTGDLGVISDGELFIIGRIKDLLIVDGSNHYPDDIEATIQELSGGRVAAISVPSGETEHLVTIVEVKKRGSDDEHRERLRTLKRRITAAVSTTHRVRAADVVFVAPGAIPITTSGKIRRSTCVERYGRGEFERLDQSA</sequence>
<dbReference type="AlphaFoldDB" id="A1UGW6"/>
<dbReference type="NCBIfam" id="NF004509">
    <property type="entry name" value="PRK05850.1"/>
    <property type="match status" value="1"/>
</dbReference>
<feature type="domain" description="AMP-binding enzyme C-terminal" evidence="7">
    <location>
        <begin position="514"/>
        <end position="625"/>
    </location>
</feature>
<dbReference type="InterPro" id="IPR040097">
    <property type="entry name" value="FAAL/FAAC"/>
</dbReference>
<evidence type="ECO:0000256" key="2">
    <source>
        <dbReference type="ARBA" id="ARBA00022598"/>
    </source>
</evidence>
<organism evidence="8">
    <name type="scientific">Mycobacterium sp. (strain KMS)</name>
    <dbReference type="NCBI Taxonomy" id="189918"/>
    <lineage>
        <taxon>Bacteria</taxon>
        <taxon>Bacillati</taxon>
        <taxon>Actinomycetota</taxon>
        <taxon>Actinomycetes</taxon>
        <taxon>Mycobacteriales</taxon>
        <taxon>Mycobacteriaceae</taxon>
        <taxon>Mycobacterium</taxon>
    </lineage>
</organism>
<evidence type="ECO:0000256" key="1">
    <source>
        <dbReference type="ARBA" id="ARBA00006432"/>
    </source>
</evidence>
<feature type="region of interest" description="Disordered" evidence="5">
    <location>
        <begin position="1"/>
        <end position="52"/>
    </location>
</feature>
<gene>
    <name evidence="8" type="ordered locus">Mkms_2880</name>
</gene>
<proteinExistence type="inferred from homology"/>
<dbReference type="PANTHER" id="PTHR22754">
    <property type="entry name" value="DISCO-INTERACTING PROTEIN 2 DIP2 -RELATED"/>
    <property type="match status" value="1"/>
</dbReference>
<dbReference type="PANTHER" id="PTHR22754:SF32">
    <property type="entry name" value="DISCO-INTERACTING PROTEIN 2"/>
    <property type="match status" value="1"/>
</dbReference>
<dbReference type="GO" id="GO:0006633">
    <property type="term" value="P:fatty acid biosynthetic process"/>
    <property type="evidence" value="ECO:0007669"/>
    <property type="project" value="TreeGrafter"/>
</dbReference>
<dbReference type="FunFam" id="3.40.50.12780:FF:000013">
    <property type="entry name" value="Long-chain-fatty-acid--AMP ligase FadD32"/>
    <property type="match status" value="1"/>
</dbReference>
<dbReference type="Pfam" id="PF23024">
    <property type="entry name" value="AMP-dom_DIP2-like"/>
    <property type="match status" value="1"/>
</dbReference>
<evidence type="ECO:0000259" key="6">
    <source>
        <dbReference type="Pfam" id="PF00501"/>
    </source>
</evidence>
<dbReference type="STRING" id="189918.Mkms_2880"/>
<dbReference type="Gene3D" id="3.40.50.12780">
    <property type="entry name" value="N-terminal domain of ligase-like"/>
    <property type="match status" value="1"/>
</dbReference>
<dbReference type="Gene3D" id="3.30.300.30">
    <property type="match status" value="1"/>
</dbReference>
<dbReference type="SUPFAM" id="SSF56801">
    <property type="entry name" value="Acetyl-CoA synthetase-like"/>
    <property type="match status" value="1"/>
</dbReference>
<reference evidence="8" key="1">
    <citation type="submission" date="2006-12" db="EMBL/GenBank/DDBJ databases">
        <title>Complete sequence of chromosome of Mycobacterium sp. KMS.</title>
        <authorList>
            <consortium name="US DOE Joint Genome Institute"/>
            <person name="Copeland A."/>
            <person name="Lucas S."/>
            <person name="Lapidus A."/>
            <person name="Barry K."/>
            <person name="Detter J.C."/>
            <person name="Glavina del Rio T."/>
            <person name="Hammon N."/>
            <person name="Israni S."/>
            <person name="Dalin E."/>
            <person name="Tice H."/>
            <person name="Pitluck S."/>
            <person name="Kiss H."/>
            <person name="Brettin T."/>
            <person name="Bruce D."/>
            <person name="Han C."/>
            <person name="Tapia R."/>
            <person name="Gilna P."/>
            <person name="Schmutz J."/>
            <person name="Larimer F."/>
            <person name="Land M."/>
            <person name="Hauser L."/>
            <person name="Kyrpides N."/>
            <person name="Mikhailova N."/>
            <person name="Miller C.D."/>
            <person name="Richardson P."/>
        </authorList>
    </citation>
    <scope>NUCLEOTIDE SEQUENCE [LARGE SCALE GENOMIC DNA]</scope>
    <source>
        <strain evidence="8">KMS</strain>
    </source>
</reference>
<dbReference type="InterPro" id="IPR000873">
    <property type="entry name" value="AMP-dep_synth/lig_dom"/>
</dbReference>
<dbReference type="InterPro" id="IPR042099">
    <property type="entry name" value="ANL_N_sf"/>
</dbReference>
<accession>A1UGW6</accession>
<keyword evidence="4" id="KW-0443">Lipid metabolism</keyword>
<feature type="domain" description="AMP-dependent synthetase/ligase" evidence="6">
    <location>
        <begin position="61"/>
        <end position="466"/>
    </location>
</feature>
<dbReference type="GO" id="GO:0005886">
    <property type="term" value="C:plasma membrane"/>
    <property type="evidence" value="ECO:0007669"/>
    <property type="project" value="TreeGrafter"/>
</dbReference>
<dbReference type="CDD" id="cd05931">
    <property type="entry name" value="FAAL"/>
    <property type="match status" value="1"/>
</dbReference>
<name>A1UGW6_MYCSK</name>
<protein>
    <submittedName>
        <fullName evidence="8">AMP-dependent synthetase and ligase</fullName>
    </submittedName>
</protein>
<keyword evidence="3" id="KW-0276">Fatty acid metabolism</keyword>
<evidence type="ECO:0000256" key="4">
    <source>
        <dbReference type="ARBA" id="ARBA00023098"/>
    </source>
</evidence>
<comment type="similarity">
    <text evidence="1">Belongs to the ATP-dependent AMP-binding enzyme family.</text>
</comment>
<dbReference type="GO" id="GO:0070566">
    <property type="term" value="F:adenylyltransferase activity"/>
    <property type="evidence" value="ECO:0007669"/>
    <property type="project" value="TreeGrafter"/>
</dbReference>
<dbReference type="KEGG" id="mkm:Mkms_2880"/>
<evidence type="ECO:0000259" key="7">
    <source>
        <dbReference type="Pfam" id="PF23024"/>
    </source>
</evidence>
<dbReference type="InterPro" id="IPR045851">
    <property type="entry name" value="AMP-bd_C_sf"/>
</dbReference>
<evidence type="ECO:0000256" key="3">
    <source>
        <dbReference type="ARBA" id="ARBA00022832"/>
    </source>
</evidence>
<dbReference type="GO" id="GO:0016874">
    <property type="term" value="F:ligase activity"/>
    <property type="evidence" value="ECO:0007669"/>
    <property type="project" value="UniProtKB-KW"/>
</dbReference>
<evidence type="ECO:0000313" key="8">
    <source>
        <dbReference type="EMBL" id="ABL92074.1"/>
    </source>
</evidence>
<keyword evidence="2 8" id="KW-0436">Ligase</keyword>
<dbReference type="FunFam" id="3.30.300.30:FF:000016">
    <property type="entry name" value="Fatty-acid-CoA ligase FadD26"/>
    <property type="match status" value="1"/>
</dbReference>
<feature type="compositionally biased region" description="Basic and acidic residues" evidence="5">
    <location>
        <begin position="32"/>
        <end position="49"/>
    </location>
</feature>
<dbReference type="EMBL" id="CP000518">
    <property type="protein sequence ID" value="ABL92074.1"/>
    <property type="molecule type" value="Genomic_DNA"/>
</dbReference>
<dbReference type="InterPro" id="IPR025110">
    <property type="entry name" value="AMP-bd_C"/>
</dbReference>